<dbReference type="Pfam" id="PF00008">
    <property type="entry name" value="EGF"/>
    <property type="match status" value="6"/>
</dbReference>
<dbReference type="SMART" id="SM00179">
    <property type="entry name" value="EGF_CA"/>
    <property type="match status" value="10"/>
</dbReference>
<dbReference type="PROSITE" id="PS50025">
    <property type="entry name" value="LAM_G_DOMAIN"/>
    <property type="match status" value="4"/>
</dbReference>
<dbReference type="InterPro" id="IPR013032">
    <property type="entry name" value="EGF-like_CS"/>
</dbReference>
<feature type="disulfide bond" evidence="6">
    <location>
        <begin position="328"/>
        <end position="337"/>
    </location>
</feature>
<accession>A0A1J1J7U1</accession>
<feature type="domain" description="Laminin G" evidence="9">
    <location>
        <begin position="1289"/>
        <end position="1474"/>
    </location>
</feature>
<dbReference type="FunFam" id="2.10.25.10:FF:000662">
    <property type="entry name" value="Eyes shut, isoform E"/>
    <property type="match status" value="1"/>
</dbReference>
<dbReference type="SUPFAM" id="SSF49899">
    <property type="entry name" value="Concanavalin A-like lectins/glucanases"/>
    <property type="match status" value="4"/>
</dbReference>
<keyword evidence="5" id="KW-0325">Glycoprotein</keyword>
<feature type="disulfide bond" evidence="6">
    <location>
        <begin position="1531"/>
        <end position="1540"/>
    </location>
</feature>
<dbReference type="FunFam" id="2.10.25.10:FF:000004">
    <property type="entry name" value="Neurogenic locus notch 1"/>
    <property type="match status" value="1"/>
</dbReference>
<feature type="domain" description="EGF-like" evidence="10">
    <location>
        <begin position="1204"/>
        <end position="1242"/>
    </location>
</feature>
<evidence type="ECO:0000256" key="2">
    <source>
        <dbReference type="ARBA" id="ARBA00022729"/>
    </source>
</evidence>
<feature type="region of interest" description="Disordered" evidence="7">
    <location>
        <begin position="439"/>
        <end position="519"/>
    </location>
</feature>
<feature type="disulfide bond" evidence="6">
    <location>
        <begin position="1171"/>
        <end position="1181"/>
    </location>
</feature>
<dbReference type="FunFam" id="2.10.25.10:FF:000710">
    <property type="entry name" value="Blast:Protein eyes shut"/>
    <property type="match status" value="1"/>
</dbReference>
<evidence type="ECO:0000256" key="3">
    <source>
        <dbReference type="ARBA" id="ARBA00022737"/>
    </source>
</evidence>
<feature type="domain" description="EGF-like" evidence="10">
    <location>
        <begin position="263"/>
        <end position="299"/>
    </location>
</feature>
<feature type="compositionally biased region" description="Low complexity" evidence="7">
    <location>
        <begin position="537"/>
        <end position="548"/>
    </location>
</feature>
<feature type="domain" description="EGF-like" evidence="10">
    <location>
        <begin position="1470"/>
        <end position="1507"/>
    </location>
</feature>
<dbReference type="InterPro" id="IPR001881">
    <property type="entry name" value="EGF-like_Ca-bd_dom"/>
</dbReference>
<feature type="disulfide bond" evidence="6">
    <location>
        <begin position="1232"/>
        <end position="1241"/>
    </location>
</feature>
<feature type="domain" description="EGF-like" evidence="10">
    <location>
        <begin position="69"/>
        <end position="105"/>
    </location>
</feature>
<evidence type="ECO:0000259" key="9">
    <source>
        <dbReference type="PROSITE" id="PS50025"/>
    </source>
</evidence>
<feature type="domain" description="EGF-like" evidence="10">
    <location>
        <begin position="1167"/>
        <end position="1202"/>
    </location>
</feature>
<dbReference type="PROSITE" id="PS01186">
    <property type="entry name" value="EGF_2"/>
    <property type="match status" value="7"/>
</dbReference>
<evidence type="ECO:0000256" key="8">
    <source>
        <dbReference type="SAM" id="Phobius"/>
    </source>
</evidence>
<feature type="domain" description="Laminin G" evidence="9">
    <location>
        <begin position="974"/>
        <end position="1166"/>
    </location>
</feature>
<feature type="compositionally biased region" description="Low complexity" evidence="7">
    <location>
        <begin position="439"/>
        <end position="497"/>
    </location>
</feature>
<feature type="disulfide bond" evidence="6">
    <location>
        <begin position="133"/>
        <end position="142"/>
    </location>
</feature>
<keyword evidence="4 6" id="KW-1015">Disulfide bond</keyword>
<evidence type="ECO:0000313" key="11">
    <source>
        <dbReference type="EMBL" id="CRL07542.1"/>
    </source>
</evidence>
<dbReference type="InterPro" id="IPR000152">
    <property type="entry name" value="EGF-type_Asp/Asn_hydroxyl_site"/>
</dbReference>
<feature type="compositionally biased region" description="Low complexity" evidence="7">
    <location>
        <begin position="574"/>
        <end position="622"/>
    </location>
</feature>
<feature type="disulfide bond" evidence="6">
    <location>
        <begin position="1497"/>
        <end position="1506"/>
    </location>
</feature>
<evidence type="ECO:0000256" key="4">
    <source>
        <dbReference type="ARBA" id="ARBA00023157"/>
    </source>
</evidence>
<proteinExistence type="predicted"/>
<dbReference type="FunFam" id="2.10.25.10:FF:000472">
    <property type="entry name" value="Uncharacterized protein, isoform A"/>
    <property type="match status" value="1"/>
</dbReference>
<gene>
    <name evidence="11" type="primary">putative Protein eyes shut</name>
    <name evidence="11" type="ORF">CLUMA_CG020507</name>
</gene>
<dbReference type="PROSITE" id="PS00022">
    <property type="entry name" value="EGF_1"/>
    <property type="match status" value="12"/>
</dbReference>
<dbReference type="CDD" id="cd00054">
    <property type="entry name" value="EGF_CA"/>
    <property type="match status" value="6"/>
</dbReference>
<dbReference type="InterPro" id="IPR001791">
    <property type="entry name" value="Laminin_G"/>
</dbReference>
<dbReference type="InterPro" id="IPR018097">
    <property type="entry name" value="EGF_Ca-bd_CS"/>
</dbReference>
<dbReference type="OrthoDB" id="283575at2759"/>
<name>A0A1J1J7U1_9DIPT</name>
<dbReference type="PROSITE" id="PS01187">
    <property type="entry name" value="EGF_CA"/>
    <property type="match status" value="3"/>
</dbReference>
<feature type="disulfide bond" evidence="6">
    <location>
        <begin position="957"/>
        <end position="966"/>
    </location>
</feature>
<evidence type="ECO:0000256" key="7">
    <source>
        <dbReference type="SAM" id="MobiDB-lite"/>
    </source>
</evidence>
<dbReference type="SUPFAM" id="SSF57196">
    <property type="entry name" value="EGF/Laminin"/>
    <property type="match status" value="8"/>
</dbReference>
<feature type="domain" description="EGF-like" evidence="10">
    <location>
        <begin position="1508"/>
        <end position="1541"/>
    </location>
</feature>
<feature type="disulfide bond" evidence="6">
    <location>
        <begin position="289"/>
        <end position="298"/>
    </location>
</feature>
<dbReference type="CDD" id="cd00110">
    <property type="entry name" value="LamG"/>
    <property type="match status" value="4"/>
</dbReference>
<dbReference type="GO" id="GO:0030154">
    <property type="term" value="P:cell differentiation"/>
    <property type="evidence" value="ECO:0007669"/>
    <property type="project" value="UniProtKB-ARBA"/>
</dbReference>
<evidence type="ECO:0000259" key="10">
    <source>
        <dbReference type="PROSITE" id="PS50026"/>
    </source>
</evidence>
<dbReference type="FunFam" id="2.10.25.10:FF:000143">
    <property type="entry name" value="Protein crumbs 1"/>
    <property type="match status" value="1"/>
</dbReference>
<dbReference type="PROSITE" id="PS00010">
    <property type="entry name" value="ASX_HYDROXYL"/>
    <property type="match status" value="4"/>
</dbReference>
<comment type="caution">
    <text evidence="6">Lacks conserved residue(s) required for the propagation of feature annotation.</text>
</comment>
<feature type="disulfide bond" evidence="6">
    <location>
        <begin position="251"/>
        <end position="260"/>
    </location>
</feature>
<dbReference type="GO" id="GO:0005509">
    <property type="term" value="F:calcium ion binding"/>
    <property type="evidence" value="ECO:0007669"/>
    <property type="project" value="InterPro"/>
</dbReference>
<feature type="domain" description="EGF-like" evidence="10">
    <location>
        <begin position="183"/>
        <end position="223"/>
    </location>
</feature>
<feature type="region of interest" description="Disordered" evidence="7">
    <location>
        <begin position="533"/>
        <end position="622"/>
    </location>
</feature>
<dbReference type="SMART" id="SM00181">
    <property type="entry name" value="EGF"/>
    <property type="match status" value="13"/>
</dbReference>
<dbReference type="GO" id="GO:0009653">
    <property type="term" value="P:anatomical structure morphogenesis"/>
    <property type="evidence" value="ECO:0007669"/>
    <property type="project" value="UniProtKB-ARBA"/>
</dbReference>
<feature type="disulfide bond" evidence="6">
    <location>
        <begin position="95"/>
        <end position="104"/>
    </location>
</feature>
<dbReference type="FunFam" id="2.10.25.10:FF:000739">
    <property type="entry name" value="Blast:Protein eyes shut"/>
    <property type="match status" value="1"/>
</dbReference>
<feature type="domain" description="Laminin G" evidence="9">
    <location>
        <begin position="675"/>
        <end position="876"/>
    </location>
</feature>
<dbReference type="GO" id="GO:0048513">
    <property type="term" value="P:animal organ development"/>
    <property type="evidence" value="ECO:0007669"/>
    <property type="project" value="UniProtKB-ARBA"/>
</dbReference>
<feature type="compositionally biased region" description="Polar residues" evidence="7">
    <location>
        <begin position="549"/>
        <end position="573"/>
    </location>
</feature>
<dbReference type="Proteomes" id="UP000183832">
    <property type="component" value="Unassembled WGS sequence"/>
</dbReference>
<keyword evidence="1 6" id="KW-0245">EGF-like domain</keyword>
<dbReference type="Pfam" id="PF02210">
    <property type="entry name" value="Laminin_G_2"/>
    <property type="match status" value="4"/>
</dbReference>
<dbReference type="Gene3D" id="2.10.25.10">
    <property type="entry name" value="Laminin"/>
    <property type="match status" value="11"/>
</dbReference>
<keyword evidence="12" id="KW-1185">Reference proteome</keyword>
<sequence>MKIRRSIDQKHSITQPCINWQSEQTKLKHEPIKCSTSIERCRLLNMLKLWKFVVIGCVLLACLINGTNATFGCSSNPCIFGVCIDDLNSSYSCYCIDGYTGKQCQTNWDECWSSPCVNGGTCIDGVASYNCTCPDGFNGVNCEENLDECLSNPCQNGGTCDDRNNGYVCYCPLGYAGNHCELDVAVCDTGSGNKCHNGGMCVEGRGLDFTCDCAPGWKGRFCSIEIDECESSPCLNGGVCIDKIAAYACVCAVGFTGPNCEEDIQVCNDSPCHNSALCLMEEGQPVCYCVPDFHGEKCEYQYDECQLGPRCSNGGQCIDGVDDFSCTCKNDFKGMFCECVQLPNGDLDCNYTNPFERRISTTPKFEANPSSMFITSTLMFDSTTQSIDNEMETSQLPADLTSASTSTITQSVPTTTFDISSSTINVLDLSKSTELLTSTFSQTQSSSTTDITQTESSSTTSNTETFSTESSSPSTEMSSTLTSESYSSSSMTPIITSRPTNKTTKLRPCPPDMFTRSTLPYTSSTRFYDSTTEKLSSDSSSTFLDETTNVSSSQSTETTDNTRSISTEDSTQVSTSTSIESTTIEALSTTTTEISTSTDSSTTSSSESSTESSTESMTTMAMSTTPWTTSTIALTTSTQEDTTTKKPEENLSPKCVCLYDRQDPNCKSLIRIKNAAFSGDSYLSHLIYSNEKDFDTQPLESILPINIELKARTRATDGLILLAIAEGSHGGHYTALFLHNGLLQFQFSCGLQTMLLSELEAPINTGHEFTIQVALDFSRNHSHCNASLRINDTLAMSGDQPTWLGVKTLGKSKTINSVWLHLGGSPQTPVVLMSELPGGQGFTGCLYSLKFNDKYKEIFRDAYDGFGITECGSLACLSNPCRNGGTCEEKLYDHHDMENDISDGSYNVNEVMENRWKCKCPTGYLGIACERSVCDNNPCNYGGTCVEFPGSGYLCLCPLGKHGHYCEHNLEIDQPSFSGSVNGLSSFISYPVPIPLESTLDLSFKITPSTSSQISLLAFLGQNGVHDEKSDHLAVSFIQGYIMLTWNLGSGPRRIFTQKPLAFHDGEDEVISYHIQVIREGRKASLYIDGKLNVTGNSPGDVTRLDVVPTLFIGGHSLTNFSTMPHDLPLHTGFQGCIYDLQLKSGSLVVPLHETKGIIGRSVGQCGTRECHRHACHNGACLQHGATYTCICPDGWFGTLCSQKTNPCDVENSKCDLDSTCVPLINSYECDCPIGKIGKYCDIAMKYLSDVSLSGKRSYFALNWPNKTRSSAFSKDRYRQQLRILPDVDIFSYDSSSKLMARNMIEHQRRAQLFSMEFQLRPLSESGLLMFIGNFNEKDEGFISLSINGGVVEFRIAGHEGLLSVVRSNRILAIGEWHKIRLSQNGRRLNLWIEGSSSSNLLQPNSVYYHNYNAMIYIGGLPDLSQLPVNSVSGFPIPFKGCVRQFYLNGHRYVLNEQTIVESRNINDCDGTACGGDSCDLGGHCYLDDKSNPHCKCPATSKGIHCETPESCKIIKCKNEGRCMPNGECSCPNGWGGYFCEIATNRFSIPSFNGKSYMIIPSQRYTHKDKRNGLSPRITTKFLQISMNFSTISSDGMLLWGDKNGEYLGIGLENGFLKITCNIMNFKDNVIEIQTGSYLTDGGWHNIRLEIDENGQMMILIDHKLVYNEEHKAEKLGNIDQLGESFYIGGFPLGVSIFNRTFNHFYKPFAGCLQDIQILNFNSQGLQQTQFSALTLQDFSKFKGENIGECDLSDEFVHTFNNV</sequence>
<feature type="disulfide bond" evidence="6">
    <location>
        <begin position="73"/>
        <end position="83"/>
    </location>
</feature>
<dbReference type="PROSITE" id="PS50026">
    <property type="entry name" value="EGF_3"/>
    <property type="match status" value="12"/>
</dbReference>
<keyword evidence="8" id="KW-0472">Membrane</keyword>
<dbReference type="Pfam" id="PF12661">
    <property type="entry name" value="hEGF"/>
    <property type="match status" value="1"/>
</dbReference>
<feature type="domain" description="EGF-like" evidence="10">
    <location>
        <begin position="145"/>
        <end position="181"/>
    </location>
</feature>
<evidence type="ECO:0000256" key="5">
    <source>
        <dbReference type="ARBA" id="ARBA00023180"/>
    </source>
</evidence>
<dbReference type="STRING" id="568069.A0A1J1J7U1"/>
<feature type="domain" description="EGF-like" evidence="10">
    <location>
        <begin position="225"/>
        <end position="261"/>
    </location>
</feature>
<feature type="domain" description="EGF-like" evidence="10">
    <location>
        <begin position="301"/>
        <end position="338"/>
    </location>
</feature>
<dbReference type="PRINTS" id="PR00010">
    <property type="entry name" value="EGFBLOOD"/>
</dbReference>
<feature type="disulfide bond" evidence="6">
    <location>
        <begin position="213"/>
        <end position="222"/>
    </location>
</feature>
<feature type="disulfide bond" evidence="6">
    <location>
        <begin position="171"/>
        <end position="180"/>
    </location>
</feature>
<dbReference type="PANTHER" id="PTHR12916">
    <property type="entry name" value="CYTOCHROME C OXIDASE POLYPEPTIDE VIC-2"/>
    <property type="match status" value="1"/>
</dbReference>
<dbReference type="PANTHER" id="PTHR12916:SF4">
    <property type="entry name" value="UNINFLATABLE, ISOFORM C"/>
    <property type="match status" value="1"/>
</dbReference>
<dbReference type="Gene3D" id="2.60.120.200">
    <property type="match status" value="4"/>
</dbReference>
<reference evidence="11 12" key="1">
    <citation type="submission" date="2015-04" db="EMBL/GenBank/DDBJ databases">
        <authorList>
            <person name="Syromyatnikov M.Y."/>
            <person name="Popov V.N."/>
        </authorList>
    </citation>
    <scope>NUCLEOTIDE SEQUENCE [LARGE SCALE GENOMIC DNA]</scope>
</reference>
<keyword evidence="3" id="KW-0677">Repeat</keyword>
<feature type="disulfide bond" evidence="6">
    <location>
        <begin position="1192"/>
        <end position="1201"/>
    </location>
</feature>
<dbReference type="SMART" id="SM00282">
    <property type="entry name" value="LamG"/>
    <property type="match status" value="4"/>
</dbReference>
<feature type="domain" description="EGF-like" evidence="10">
    <location>
        <begin position="930"/>
        <end position="967"/>
    </location>
</feature>
<keyword evidence="2" id="KW-0732">Signal</keyword>
<dbReference type="InterPro" id="IPR013320">
    <property type="entry name" value="ConA-like_dom_sf"/>
</dbReference>
<dbReference type="InterPro" id="IPR000742">
    <property type="entry name" value="EGF"/>
</dbReference>
<evidence type="ECO:0000313" key="12">
    <source>
        <dbReference type="Proteomes" id="UP000183832"/>
    </source>
</evidence>
<feature type="domain" description="EGF-like" evidence="10">
    <location>
        <begin position="107"/>
        <end position="143"/>
    </location>
</feature>
<protein>
    <submittedName>
        <fullName evidence="11">CLUMA_CG020507, isoform A</fullName>
    </submittedName>
</protein>
<feature type="transmembrane region" description="Helical" evidence="8">
    <location>
        <begin position="49"/>
        <end position="67"/>
    </location>
</feature>
<keyword evidence="8" id="KW-0812">Transmembrane</keyword>
<organism evidence="11 12">
    <name type="scientific">Clunio marinus</name>
    <dbReference type="NCBI Taxonomy" id="568069"/>
    <lineage>
        <taxon>Eukaryota</taxon>
        <taxon>Metazoa</taxon>
        <taxon>Ecdysozoa</taxon>
        <taxon>Arthropoda</taxon>
        <taxon>Hexapoda</taxon>
        <taxon>Insecta</taxon>
        <taxon>Pterygota</taxon>
        <taxon>Neoptera</taxon>
        <taxon>Endopterygota</taxon>
        <taxon>Diptera</taxon>
        <taxon>Nematocera</taxon>
        <taxon>Chironomoidea</taxon>
        <taxon>Chironomidae</taxon>
        <taxon>Clunio</taxon>
    </lineage>
</organism>
<keyword evidence="8" id="KW-1133">Transmembrane helix</keyword>
<evidence type="ECO:0000256" key="6">
    <source>
        <dbReference type="PROSITE-ProRule" id="PRU00076"/>
    </source>
</evidence>
<evidence type="ECO:0000256" key="1">
    <source>
        <dbReference type="ARBA" id="ARBA00022536"/>
    </source>
</evidence>
<feature type="domain" description="Laminin G" evidence="9">
    <location>
        <begin position="1547"/>
        <end position="1750"/>
    </location>
</feature>
<dbReference type="EMBL" id="CVRI01000072">
    <property type="protein sequence ID" value="CRL07542.1"/>
    <property type="molecule type" value="Genomic_DNA"/>
</dbReference>